<name>A0A978UVI5_ZIZJJ</name>
<evidence type="ECO:0000313" key="3">
    <source>
        <dbReference type="Proteomes" id="UP000813462"/>
    </source>
</evidence>
<dbReference type="PANTHER" id="PTHR31170:SF17">
    <property type="match status" value="1"/>
</dbReference>
<dbReference type="PANTHER" id="PTHR31170">
    <property type="entry name" value="BNAC04G53230D PROTEIN"/>
    <property type="match status" value="1"/>
</dbReference>
<dbReference type="InterPro" id="IPR004158">
    <property type="entry name" value="DUF247_pln"/>
</dbReference>
<organism evidence="2 3">
    <name type="scientific">Ziziphus jujuba var. spinosa</name>
    <dbReference type="NCBI Taxonomy" id="714518"/>
    <lineage>
        <taxon>Eukaryota</taxon>
        <taxon>Viridiplantae</taxon>
        <taxon>Streptophyta</taxon>
        <taxon>Embryophyta</taxon>
        <taxon>Tracheophyta</taxon>
        <taxon>Spermatophyta</taxon>
        <taxon>Magnoliopsida</taxon>
        <taxon>eudicotyledons</taxon>
        <taxon>Gunneridae</taxon>
        <taxon>Pentapetalae</taxon>
        <taxon>rosids</taxon>
        <taxon>fabids</taxon>
        <taxon>Rosales</taxon>
        <taxon>Rhamnaceae</taxon>
        <taxon>Paliureae</taxon>
        <taxon>Ziziphus</taxon>
    </lineage>
</organism>
<dbReference type="Pfam" id="PF03140">
    <property type="entry name" value="DUF247"/>
    <property type="match status" value="1"/>
</dbReference>
<dbReference type="Proteomes" id="UP000813462">
    <property type="component" value="Unassembled WGS sequence"/>
</dbReference>
<dbReference type="EMBL" id="JAEACU010000009">
    <property type="protein sequence ID" value="KAH7518885.1"/>
    <property type="molecule type" value="Genomic_DNA"/>
</dbReference>
<sequence>MATQEHTQRNGDYISVSIEDDDEALAKSMEAKLYDDSPLSAKCSIFRIPEVFRRHNEKAYEPDAIAIGPFHHKKPSLQPMQKVKQCFLGLFFTTCSTGLWKGTEEPGPSLSLSSDSSNPVSHQLTIPNPPQDRG</sequence>
<protein>
    <submittedName>
        <fullName evidence="2">Uncharacterized protein</fullName>
    </submittedName>
</protein>
<dbReference type="AlphaFoldDB" id="A0A978UVI5"/>
<feature type="region of interest" description="Disordered" evidence="1">
    <location>
        <begin position="103"/>
        <end position="134"/>
    </location>
</feature>
<reference evidence="2" key="1">
    <citation type="journal article" date="2021" name="Front. Plant Sci.">
        <title>Chromosome-Scale Genome Assembly for Chinese Sour Jujube and Insights Into Its Genome Evolution and Domestication Signature.</title>
        <authorList>
            <person name="Shen L.-Y."/>
            <person name="Luo H."/>
            <person name="Wang X.-L."/>
            <person name="Wang X.-M."/>
            <person name="Qiu X.-J."/>
            <person name="Liu H."/>
            <person name="Zhou S.-S."/>
            <person name="Jia K.-H."/>
            <person name="Nie S."/>
            <person name="Bao Y.-T."/>
            <person name="Zhang R.-G."/>
            <person name="Yun Q.-Z."/>
            <person name="Chai Y.-H."/>
            <person name="Lu J.-Y."/>
            <person name="Li Y."/>
            <person name="Zhao S.-W."/>
            <person name="Mao J.-F."/>
            <person name="Jia S.-G."/>
            <person name="Mao Y.-M."/>
        </authorList>
    </citation>
    <scope>NUCLEOTIDE SEQUENCE</scope>
    <source>
        <strain evidence="2">AT0</strain>
        <tissue evidence="2">Leaf</tissue>
    </source>
</reference>
<comment type="caution">
    <text evidence="2">The sequence shown here is derived from an EMBL/GenBank/DDBJ whole genome shotgun (WGS) entry which is preliminary data.</text>
</comment>
<gene>
    <name evidence="2" type="ORF">FEM48_Zijuj09G0218500</name>
</gene>
<evidence type="ECO:0000256" key="1">
    <source>
        <dbReference type="SAM" id="MobiDB-lite"/>
    </source>
</evidence>
<evidence type="ECO:0000313" key="2">
    <source>
        <dbReference type="EMBL" id="KAH7518885.1"/>
    </source>
</evidence>
<proteinExistence type="predicted"/>
<accession>A0A978UVI5</accession>